<keyword evidence="5" id="KW-1185">Reference proteome</keyword>
<evidence type="ECO:0000313" key="5">
    <source>
        <dbReference type="Proteomes" id="UP001222027"/>
    </source>
</evidence>
<reference evidence="4 5" key="1">
    <citation type="submission" date="2022-12" db="EMBL/GenBank/DDBJ databases">
        <title>Chromosome-scale assembly of the Ensete ventricosum genome.</title>
        <authorList>
            <person name="Dussert Y."/>
            <person name="Stocks J."/>
            <person name="Wendawek A."/>
            <person name="Woldeyes F."/>
            <person name="Nichols R.A."/>
            <person name="Borrell J.S."/>
        </authorList>
    </citation>
    <scope>NUCLEOTIDE SEQUENCE [LARGE SCALE GENOMIC DNA]</scope>
    <source>
        <strain evidence="5">cv. Maze</strain>
        <tissue evidence="4">Seeds</tissue>
    </source>
</reference>
<feature type="transmembrane region" description="Helical" evidence="2">
    <location>
        <begin position="53"/>
        <end position="78"/>
    </location>
</feature>
<sequence>MLHVPSDVIPPQTSSSQTPANTVDTMKADKLQAMERFKENAFLSMAIQHSLRVVALGLFLSCLNCLPYLRFFFFLVSLPNASSVVLGPKCLFVVSNIIIIFLVGESRLTRQPPRPDVYEEYVKRRRGLHGAACSEVKEAEAEKGCDGEEGVQRECEEEKGLPAEELNRRVEDFIAKVNMQRKLEAGMMICCCG</sequence>
<dbReference type="Proteomes" id="UP001222027">
    <property type="component" value="Unassembled WGS sequence"/>
</dbReference>
<organism evidence="4 5">
    <name type="scientific">Ensete ventricosum</name>
    <name type="common">Abyssinian banana</name>
    <name type="synonym">Musa ensete</name>
    <dbReference type="NCBI Taxonomy" id="4639"/>
    <lineage>
        <taxon>Eukaryota</taxon>
        <taxon>Viridiplantae</taxon>
        <taxon>Streptophyta</taxon>
        <taxon>Embryophyta</taxon>
        <taxon>Tracheophyta</taxon>
        <taxon>Spermatophyta</taxon>
        <taxon>Magnoliopsida</taxon>
        <taxon>Liliopsida</taxon>
        <taxon>Zingiberales</taxon>
        <taxon>Musaceae</taxon>
        <taxon>Ensete</taxon>
    </lineage>
</organism>
<keyword evidence="2" id="KW-0472">Membrane</keyword>
<name>A0AAV8Q7I2_ENSVE</name>
<accession>A0AAV8Q7I2</accession>
<comment type="caution">
    <text evidence="4">The sequence shown here is derived from an EMBL/GenBank/DDBJ whole genome shotgun (WGS) entry which is preliminary data.</text>
</comment>
<dbReference type="EMBL" id="JAQQAF010000006">
    <property type="protein sequence ID" value="KAJ8475669.1"/>
    <property type="molecule type" value="Genomic_DNA"/>
</dbReference>
<evidence type="ECO:0000256" key="2">
    <source>
        <dbReference type="SAM" id="Phobius"/>
    </source>
</evidence>
<protein>
    <recommendedName>
        <fullName evidence="3">DUF4408 domain-containing protein</fullName>
    </recommendedName>
</protein>
<gene>
    <name evidence="4" type="ORF">OPV22_019396</name>
</gene>
<dbReference type="InterPro" id="IPR025520">
    <property type="entry name" value="DUF4408"/>
</dbReference>
<evidence type="ECO:0000313" key="4">
    <source>
        <dbReference type="EMBL" id="KAJ8475669.1"/>
    </source>
</evidence>
<proteinExistence type="predicted"/>
<dbReference type="PANTHER" id="PTHR35762:SF2">
    <property type="entry name" value="TRANSMEMBRANE PROTEIN"/>
    <property type="match status" value="1"/>
</dbReference>
<dbReference type="PANTHER" id="PTHR35762">
    <property type="entry name" value="TRANSMEMBRANE PROTEIN"/>
    <property type="match status" value="1"/>
</dbReference>
<keyword evidence="2" id="KW-1133">Transmembrane helix</keyword>
<feature type="region of interest" description="Disordered" evidence="1">
    <location>
        <begin position="1"/>
        <end position="22"/>
    </location>
</feature>
<evidence type="ECO:0000256" key="1">
    <source>
        <dbReference type="SAM" id="MobiDB-lite"/>
    </source>
</evidence>
<dbReference type="Pfam" id="PF14364">
    <property type="entry name" value="DUF4408"/>
    <property type="match status" value="1"/>
</dbReference>
<evidence type="ECO:0000259" key="3">
    <source>
        <dbReference type="Pfam" id="PF14364"/>
    </source>
</evidence>
<dbReference type="AlphaFoldDB" id="A0AAV8Q7I2"/>
<keyword evidence="2" id="KW-0812">Transmembrane</keyword>
<feature type="transmembrane region" description="Helical" evidence="2">
    <location>
        <begin position="84"/>
        <end position="104"/>
    </location>
</feature>
<feature type="compositionally biased region" description="Polar residues" evidence="1">
    <location>
        <begin position="11"/>
        <end position="22"/>
    </location>
</feature>
<feature type="domain" description="DUF4408" evidence="3">
    <location>
        <begin position="77"/>
        <end position="108"/>
    </location>
</feature>